<dbReference type="PROSITE" id="PS51635">
    <property type="entry name" value="PNPLA"/>
    <property type="match status" value="1"/>
</dbReference>
<feature type="region of interest" description="Disordered" evidence="5">
    <location>
        <begin position="281"/>
        <end position="310"/>
    </location>
</feature>
<dbReference type="PaxDb" id="2903-EOD31829"/>
<dbReference type="PANTHER" id="PTHR24185">
    <property type="entry name" value="CALCIUM-INDEPENDENT PHOSPHOLIPASE A2-GAMMA"/>
    <property type="match status" value="1"/>
</dbReference>
<reference evidence="8" key="1">
    <citation type="journal article" date="2013" name="Nature">
        <title>Pan genome of the phytoplankton Emiliania underpins its global distribution.</title>
        <authorList>
            <person name="Read B.A."/>
            <person name="Kegel J."/>
            <person name="Klute M.J."/>
            <person name="Kuo A."/>
            <person name="Lefebvre S.C."/>
            <person name="Maumus F."/>
            <person name="Mayer C."/>
            <person name="Miller J."/>
            <person name="Monier A."/>
            <person name="Salamov A."/>
            <person name="Young J."/>
            <person name="Aguilar M."/>
            <person name="Claverie J.M."/>
            <person name="Frickenhaus S."/>
            <person name="Gonzalez K."/>
            <person name="Herman E.K."/>
            <person name="Lin Y.C."/>
            <person name="Napier J."/>
            <person name="Ogata H."/>
            <person name="Sarno A.F."/>
            <person name="Shmutz J."/>
            <person name="Schroeder D."/>
            <person name="de Vargas C."/>
            <person name="Verret F."/>
            <person name="von Dassow P."/>
            <person name="Valentin K."/>
            <person name="Van de Peer Y."/>
            <person name="Wheeler G."/>
            <person name="Dacks J.B."/>
            <person name="Delwiche C.F."/>
            <person name="Dyhrman S.T."/>
            <person name="Glockner G."/>
            <person name="John U."/>
            <person name="Richards T."/>
            <person name="Worden A.Z."/>
            <person name="Zhang X."/>
            <person name="Grigoriev I.V."/>
            <person name="Allen A.E."/>
            <person name="Bidle K."/>
            <person name="Borodovsky M."/>
            <person name="Bowler C."/>
            <person name="Brownlee C."/>
            <person name="Cock J.M."/>
            <person name="Elias M."/>
            <person name="Gladyshev V.N."/>
            <person name="Groth M."/>
            <person name="Guda C."/>
            <person name="Hadaegh A."/>
            <person name="Iglesias-Rodriguez M.D."/>
            <person name="Jenkins J."/>
            <person name="Jones B.M."/>
            <person name="Lawson T."/>
            <person name="Leese F."/>
            <person name="Lindquist E."/>
            <person name="Lobanov A."/>
            <person name="Lomsadze A."/>
            <person name="Malik S.B."/>
            <person name="Marsh M.E."/>
            <person name="Mackinder L."/>
            <person name="Mock T."/>
            <person name="Mueller-Roeber B."/>
            <person name="Pagarete A."/>
            <person name="Parker M."/>
            <person name="Probert I."/>
            <person name="Quesneville H."/>
            <person name="Raines C."/>
            <person name="Rensing S.A."/>
            <person name="Riano-Pachon D.M."/>
            <person name="Richier S."/>
            <person name="Rokitta S."/>
            <person name="Shiraiwa Y."/>
            <person name="Soanes D.M."/>
            <person name="van der Giezen M."/>
            <person name="Wahlund T.M."/>
            <person name="Williams B."/>
            <person name="Wilson W."/>
            <person name="Wolfe G."/>
            <person name="Wurch L.L."/>
        </authorList>
    </citation>
    <scope>NUCLEOTIDE SEQUENCE</scope>
</reference>
<comment type="caution">
    <text evidence="4">Lacks conserved residue(s) required for the propagation of feature annotation.</text>
</comment>
<evidence type="ECO:0000259" key="6">
    <source>
        <dbReference type="PROSITE" id="PS51635"/>
    </source>
</evidence>
<evidence type="ECO:0000313" key="8">
    <source>
        <dbReference type="Proteomes" id="UP000013827"/>
    </source>
</evidence>
<dbReference type="InterPro" id="IPR002641">
    <property type="entry name" value="PNPLA_dom"/>
</dbReference>
<dbReference type="RefSeq" id="XP_005784258.1">
    <property type="nucleotide sequence ID" value="XM_005784201.1"/>
</dbReference>
<dbReference type="Pfam" id="PF01734">
    <property type="entry name" value="Patatin"/>
    <property type="match status" value="1"/>
</dbReference>
<dbReference type="GeneID" id="17277103"/>
<dbReference type="SUPFAM" id="SSF52151">
    <property type="entry name" value="FabD/lysophospholipase-like"/>
    <property type="match status" value="1"/>
</dbReference>
<proteinExistence type="predicted"/>
<evidence type="ECO:0000313" key="7">
    <source>
        <dbReference type="EnsemblProtists" id="EOD31829"/>
    </source>
</evidence>
<dbReference type="GO" id="GO:0016020">
    <property type="term" value="C:membrane"/>
    <property type="evidence" value="ECO:0007669"/>
    <property type="project" value="TreeGrafter"/>
</dbReference>
<keyword evidence="1" id="KW-0378">Hydrolase</keyword>
<feature type="region of interest" description="Disordered" evidence="5">
    <location>
        <begin position="97"/>
        <end position="120"/>
    </location>
</feature>
<evidence type="ECO:0000256" key="4">
    <source>
        <dbReference type="PROSITE-ProRule" id="PRU01161"/>
    </source>
</evidence>
<evidence type="ECO:0000256" key="1">
    <source>
        <dbReference type="ARBA" id="ARBA00022801"/>
    </source>
</evidence>
<dbReference type="GO" id="GO:0047499">
    <property type="term" value="F:calcium-independent phospholipase A2 activity"/>
    <property type="evidence" value="ECO:0007669"/>
    <property type="project" value="TreeGrafter"/>
</dbReference>
<organism evidence="7 8">
    <name type="scientific">Emiliania huxleyi (strain CCMP1516)</name>
    <dbReference type="NCBI Taxonomy" id="280463"/>
    <lineage>
        <taxon>Eukaryota</taxon>
        <taxon>Haptista</taxon>
        <taxon>Haptophyta</taxon>
        <taxon>Prymnesiophyceae</taxon>
        <taxon>Isochrysidales</taxon>
        <taxon>Noelaerhabdaceae</taxon>
        <taxon>Emiliania</taxon>
    </lineage>
</organism>
<accession>A0A0D3K7U4</accession>
<dbReference type="EnsemblProtists" id="EOD31829">
    <property type="protein sequence ID" value="EOD31829"/>
    <property type="gene ID" value="EMIHUDRAFT_456170"/>
</dbReference>
<dbReference type="Proteomes" id="UP000013827">
    <property type="component" value="Unassembled WGS sequence"/>
</dbReference>
<protein>
    <recommendedName>
        <fullName evidence="6">PNPLA domain-containing protein</fullName>
    </recommendedName>
</protein>
<feature type="short sequence motif" description="GXGXXG" evidence="4">
    <location>
        <begin position="129"/>
        <end position="134"/>
    </location>
</feature>
<dbReference type="STRING" id="2903.R1FEU8"/>
<dbReference type="Gene3D" id="3.40.1090.10">
    <property type="entry name" value="Cytosolic phospholipase A2 catalytic domain"/>
    <property type="match status" value="2"/>
</dbReference>
<keyword evidence="3" id="KW-0443">Lipid metabolism</keyword>
<feature type="short sequence motif" description="DGA/G" evidence="4">
    <location>
        <begin position="342"/>
        <end position="344"/>
    </location>
</feature>
<evidence type="ECO:0000256" key="5">
    <source>
        <dbReference type="SAM" id="MobiDB-lite"/>
    </source>
</evidence>
<reference evidence="7" key="2">
    <citation type="submission" date="2024-10" db="UniProtKB">
        <authorList>
            <consortium name="EnsemblProtists"/>
        </authorList>
    </citation>
    <scope>IDENTIFICATION</scope>
</reference>
<name>A0A0D3K7U4_EMIH1</name>
<sequence length="472" mass="51984">MTTALALPLAPLIGAGGTLARGTGLVLLTTTKLSPLALLTLLLVLRVQSVPADVDRDQGPVAAVRWLLSYLLPAPGLGWLRRGSARLGRWAADRFAAARGRSRPPPPPLPRAAKRRRSSRPVNVLCMDGGGMRGRNLLVIAEEMELQTGKPLSSLFELVAGTTSRRLRRPRALFLNKYPAPGEATHMARRALRMLQERCFAPDARSYGHLWRDGHLCLDRRREFMLELCGTRQPLRRQRRWLSSSWNAAGPRAFAVASCRRRGGGLEPFLFRTYRATPANLGQRVKRRRERQRRRAGEGGEEGAEAPLAGTSEAEMWQAVEATSAAPSIFPRTRLGGRSFADGGLVANNPTLIALREARALWPHRRIGVVVSLGTGSSRPASTTAVPEAVAELAPGASYFRIEPPSSGVSMIESDEDKLQQMEAATQLYLRSSPVARELCRTLVFQQWWDLIADAGYAVHAWCRDLFPRMDS</sequence>
<dbReference type="GO" id="GO:0016042">
    <property type="term" value="P:lipid catabolic process"/>
    <property type="evidence" value="ECO:0007669"/>
    <property type="project" value="UniProtKB-KW"/>
</dbReference>
<dbReference type="KEGG" id="ehx:EMIHUDRAFT_456170"/>
<keyword evidence="2" id="KW-0442">Lipid degradation</keyword>
<dbReference type="AlphaFoldDB" id="A0A0D3K7U4"/>
<evidence type="ECO:0000256" key="3">
    <source>
        <dbReference type="ARBA" id="ARBA00023098"/>
    </source>
</evidence>
<feature type="compositionally biased region" description="Basic residues" evidence="5">
    <location>
        <begin position="284"/>
        <end position="294"/>
    </location>
</feature>
<dbReference type="eggNOG" id="KOG4231">
    <property type="taxonomic scope" value="Eukaryota"/>
</dbReference>
<dbReference type="HOGENOM" id="CLU_579318_0_0_1"/>
<dbReference type="PANTHER" id="PTHR24185:SF1">
    <property type="entry name" value="CALCIUM-INDEPENDENT PHOSPHOLIPASE A2-GAMMA"/>
    <property type="match status" value="1"/>
</dbReference>
<feature type="domain" description="PNPLA" evidence="6">
    <location>
        <begin position="125"/>
        <end position="355"/>
    </location>
</feature>
<dbReference type="GO" id="GO:0019369">
    <property type="term" value="P:arachidonate metabolic process"/>
    <property type="evidence" value="ECO:0007669"/>
    <property type="project" value="TreeGrafter"/>
</dbReference>
<dbReference type="InterPro" id="IPR016035">
    <property type="entry name" value="Acyl_Trfase/lysoPLipase"/>
</dbReference>
<keyword evidence="8" id="KW-1185">Reference proteome</keyword>
<evidence type="ECO:0000256" key="2">
    <source>
        <dbReference type="ARBA" id="ARBA00022963"/>
    </source>
</evidence>